<evidence type="ECO:0000256" key="7">
    <source>
        <dbReference type="SAM" id="Phobius"/>
    </source>
</evidence>
<dbReference type="InterPro" id="IPR050367">
    <property type="entry name" value="APC_superfamily"/>
</dbReference>
<evidence type="ECO:0000313" key="8">
    <source>
        <dbReference type="EMBL" id="QCD42037.1"/>
    </source>
</evidence>
<evidence type="ECO:0000256" key="4">
    <source>
        <dbReference type="ARBA" id="ARBA00022692"/>
    </source>
</evidence>
<dbReference type="Gene3D" id="1.20.1740.10">
    <property type="entry name" value="Amino acid/polyamine transporter I"/>
    <property type="match status" value="1"/>
</dbReference>
<feature type="transmembrane region" description="Helical" evidence="7">
    <location>
        <begin position="206"/>
        <end position="229"/>
    </location>
</feature>
<dbReference type="Pfam" id="PF13520">
    <property type="entry name" value="AA_permease_2"/>
    <property type="match status" value="1"/>
</dbReference>
<keyword evidence="9" id="KW-1185">Reference proteome</keyword>
<proteinExistence type="predicted"/>
<keyword evidence="6 7" id="KW-0472">Membrane</keyword>
<sequence length="569" mass="61906">MATSTSPRSSSDKPKVNKPSAALISTGAMTVMIITTVVSLRGLPSQAEFGIQSIFYYLFAAIVFLIPFSLVCAELASTYTHSGGLYRWVSEAFGPRWGWTAMYLEWQTLVIWFPAVLMFAAVSLAYIFWPESFDAKLSANKIYTLIVVLAVYWITNFIAFRGMKSSKILSTLGGLFGTIVPGAILIILGVAYLCMGKPIMLTHESFFPDFTKIGTIVLAASIFLFYGGMEMNAVHVQNMSNPARQFPRAIFLAVAVIVLIFVFATLAIGFVVPAKDINLLASLLVAYNDLWASIGVPWLGNVMALLITFGVIGQVSVIIAGPSTGLVAVGESGYLPRGLQKTNSRGVNKPILYVQAIFVSLLSLVLVVLPSVESAYQVMSQMATVIYLILVLMIYFAFIRLRHTQPQKHRGFRIPGGKFGEVVVGGIGILGAIVAMILSFFPPSQINTGSPVVYVLIILCGAVLFFCVPLIVFAKRKPSWRNPQADFYPFDWQIENREPSQPSKWSADYQPTPADIAATDARILAEENGASRSEAEALAAEAAKAYNDSANPQAVAYEIFNKNKGGTAK</sequence>
<feature type="transmembrane region" description="Helical" evidence="7">
    <location>
        <begin position="378"/>
        <end position="398"/>
    </location>
</feature>
<dbReference type="Proteomes" id="UP000297149">
    <property type="component" value="Chromosome"/>
</dbReference>
<reference evidence="9" key="1">
    <citation type="submission" date="2019-02" db="EMBL/GenBank/DDBJ databases">
        <title>Isolation and identification of novel species under the genus Muribaculum.</title>
        <authorList>
            <person name="Miyake S."/>
            <person name="Ding Y."/>
            <person name="Low A."/>
            <person name="Soh M."/>
            <person name="Seedorf H."/>
        </authorList>
    </citation>
    <scope>NUCLEOTIDE SEQUENCE [LARGE SCALE GENOMIC DNA]</scope>
    <source>
        <strain evidence="9">H5</strain>
    </source>
</reference>
<feature type="transmembrane region" description="Helical" evidence="7">
    <location>
        <begin position="249"/>
        <end position="272"/>
    </location>
</feature>
<evidence type="ECO:0000256" key="1">
    <source>
        <dbReference type="ARBA" id="ARBA00004651"/>
    </source>
</evidence>
<keyword evidence="4 7" id="KW-0812">Transmembrane</keyword>
<gene>
    <name evidence="8" type="ORF">E7747_06965</name>
</gene>
<feature type="transmembrane region" description="Helical" evidence="7">
    <location>
        <begin position="453"/>
        <end position="474"/>
    </location>
</feature>
<keyword evidence="3" id="KW-1003">Cell membrane</keyword>
<evidence type="ECO:0000313" key="9">
    <source>
        <dbReference type="Proteomes" id="UP000297149"/>
    </source>
</evidence>
<accession>A0A4P7W2F7</accession>
<name>A0A4P7W2F7_9BACT</name>
<evidence type="ECO:0000256" key="2">
    <source>
        <dbReference type="ARBA" id="ARBA00022448"/>
    </source>
</evidence>
<dbReference type="InterPro" id="IPR022520">
    <property type="entry name" value="Glu/GABA_antiporter_put"/>
</dbReference>
<feature type="transmembrane region" description="Helical" evidence="7">
    <location>
        <begin position="55"/>
        <end position="76"/>
    </location>
</feature>
<protein>
    <submittedName>
        <fullName evidence="8">Amino acid permease</fullName>
    </submittedName>
</protein>
<dbReference type="KEGG" id="ddb:E7747_06965"/>
<keyword evidence="2" id="KW-0813">Transport</keyword>
<dbReference type="GO" id="GO:0005886">
    <property type="term" value="C:plasma membrane"/>
    <property type="evidence" value="ECO:0007669"/>
    <property type="project" value="UniProtKB-SubCell"/>
</dbReference>
<feature type="transmembrane region" description="Helical" evidence="7">
    <location>
        <begin position="172"/>
        <end position="194"/>
    </location>
</feature>
<comment type="subcellular location">
    <subcellularLocation>
        <location evidence="1">Cell membrane</location>
        <topology evidence="1">Multi-pass membrane protein</topology>
    </subcellularLocation>
</comment>
<evidence type="ECO:0000256" key="3">
    <source>
        <dbReference type="ARBA" id="ARBA00022475"/>
    </source>
</evidence>
<dbReference type="RefSeq" id="WP_136414969.1">
    <property type="nucleotide sequence ID" value="NZ_CP039396.1"/>
</dbReference>
<organism evidence="8 9">
    <name type="scientific">Duncaniella dubosii</name>
    <dbReference type="NCBI Taxonomy" id="2518971"/>
    <lineage>
        <taxon>Bacteria</taxon>
        <taxon>Pseudomonadati</taxon>
        <taxon>Bacteroidota</taxon>
        <taxon>Bacteroidia</taxon>
        <taxon>Bacteroidales</taxon>
        <taxon>Muribaculaceae</taxon>
        <taxon>Duncaniella</taxon>
    </lineage>
</organism>
<feature type="transmembrane region" description="Helical" evidence="7">
    <location>
        <begin position="351"/>
        <end position="372"/>
    </location>
</feature>
<keyword evidence="5 7" id="KW-1133">Transmembrane helix</keyword>
<dbReference type="InterPro" id="IPR002293">
    <property type="entry name" value="AA/rel_permease1"/>
</dbReference>
<feature type="transmembrane region" description="Helical" evidence="7">
    <location>
        <begin position="419"/>
        <end position="441"/>
    </location>
</feature>
<evidence type="ECO:0000256" key="5">
    <source>
        <dbReference type="ARBA" id="ARBA00022989"/>
    </source>
</evidence>
<dbReference type="PANTHER" id="PTHR42770:SF15">
    <property type="entry name" value="GLUTAMATE_GAMMA-AMINOBUTYRATE ANTIPORTER-RELATED"/>
    <property type="match status" value="1"/>
</dbReference>
<dbReference type="AlphaFoldDB" id="A0A4P7W2F7"/>
<dbReference type="EMBL" id="CP039396">
    <property type="protein sequence ID" value="QCD42037.1"/>
    <property type="molecule type" value="Genomic_DNA"/>
</dbReference>
<dbReference type="GO" id="GO:0022857">
    <property type="term" value="F:transmembrane transporter activity"/>
    <property type="evidence" value="ECO:0007669"/>
    <property type="project" value="InterPro"/>
</dbReference>
<feature type="transmembrane region" description="Helical" evidence="7">
    <location>
        <begin position="109"/>
        <end position="129"/>
    </location>
</feature>
<dbReference type="NCBIfam" id="TIGR03813">
    <property type="entry name" value="put_Glu_GABA_T"/>
    <property type="match status" value="1"/>
</dbReference>
<feature type="transmembrane region" description="Helical" evidence="7">
    <location>
        <begin position="141"/>
        <end position="160"/>
    </location>
</feature>
<dbReference type="PANTHER" id="PTHR42770">
    <property type="entry name" value="AMINO ACID TRANSPORTER-RELATED"/>
    <property type="match status" value="1"/>
</dbReference>
<feature type="transmembrane region" description="Helical" evidence="7">
    <location>
        <begin position="20"/>
        <end position="43"/>
    </location>
</feature>
<evidence type="ECO:0000256" key="6">
    <source>
        <dbReference type="ARBA" id="ARBA00023136"/>
    </source>
</evidence>